<feature type="compositionally biased region" description="Acidic residues" evidence="5">
    <location>
        <begin position="584"/>
        <end position="593"/>
    </location>
</feature>
<dbReference type="GeneID" id="19241295"/>
<proteinExistence type="predicted"/>
<feature type="region of interest" description="Disordered" evidence="5">
    <location>
        <begin position="445"/>
        <end position="516"/>
    </location>
</feature>
<feature type="compositionally biased region" description="Low complexity" evidence="5">
    <location>
        <begin position="502"/>
        <end position="515"/>
    </location>
</feature>
<feature type="transmembrane region" description="Helical" evidence="6">
    <location>
        <begin position="147"/>
        <end position="166"/>
    </location>
</feature>
<feature type="compositionally biased region" description="Basic and acidic residues" evidence="5">
    <location>
        <begin position="389"/>
        <end position="399"/>
    </location>
</feature>
<keyword evidence="3 6" id="KW-1133">Transmembrane helix</keyword>
<feature type="compositionally biased region" description="Basic and acidic residues" evidence="5">
    <location>
        <begin position="532"/>
        <end position="550"/>
    </location>
</feature>
<evidence type="ECO:0000256" key="1">
    <source>
        <dbReference type="ARBA" id="ARBA00004141"/>
    </source>
</evidence>
<name>U1GEZ6_ENDPU</name>
<sequence length="617" mass="69282">MPKGASGGGTGDKLTKITIILAGVASLIATVISLLSIWLQTKNYRKPLLQRYVVRILLMVPIYAASSWGSIKSLKAAFWLDPIRDIYEAFTIYTFLQLLVNFIGGERSLIVMMHGRQPVSHPWPLSLYCSKVDISDPHTFLAIKRGILQYAWLKPILSFVTIIMKATDTYQEGYLGLTSGYLWTGILYNISVSVSLYSLAMFWVCMSEDLKPFRPVPKFLCIKLIIFASYWQGFFLSILQFLGAIPNDVPGYTPDNLAAAIQDALICFEMPIFAVSHWYAFSWHDYADVTISAARMPVKYALRDAFGVRDLIEDSKETFQGKKYDYRAFDSGDNVLAHEESESRVARMMDGMRYERGGKAKYWIPKPHQANIRTPLLSDAGASNGAPRTRSDSKAREYRATSPNAEIAIDPEDERLYANARALEFGDWKYPVVTVNQPSKERWMTQDPNLLTTSTNRHLFQPTKDHEKRRRREIRRDIRRGKRSGSSTSSEPGSGIAAKLIGSSGRPGSSGSGKSQLVDLVVEDIDAEGAERVRARKEGGPAWNRDEQKHFVRTYSDEDLGEDIREGFDPSSVKASAKPPEFAVGEDPDEDAEAERSTSQAPLGEEHNPWDSPDRRS</sequence>
<evidence type="ECO:0000313" key="7">
    <source>
        <dbReference type="EMBL" id="ERF70311.1"/>
    </source>
</evidence>
<protein>
    <recommendedName>
        <fullName evidence="9">DUF300-domain-containing protein</fullName>
    </recommendedName>
</protein>
<keyword evidence="2 6" id="KW-0812">Transmembrane</keyword>
<dbReference type="InterPro" id="IPR005178">
    <property type="entry name" value="Ostalpha/TMEM184C"/>
</dbReference>
<dbReference type="AlphaFoldDB" id="U1GEZ6"/>
<feature type="transmembrane region" description="Helical" evidence="6">
    <location>
        <begin position="52"/>
        <end position="71"/>
    </location>
</feature>
<evidence type="ECO:0000256" key="5">
    <source>
        <dbReference type="SAM" id="MobiDB-lite"/>
    </source>
</evidence>
<feature type="transmembrane region" description="Helical" evidence="6">
    <location>
        <begin position="86"/>
        <end position="104"/>
    </location>
</feature>
<comment type="subcellular location">
    <subcellularLocation>
        <location evidence="1">Membrane</location>
        <topology evidence="1">Multi-pass membrane protein</topology>
    </subcellularLocation>
</comment>
<dbReference type="OrthoDB" id="5348404at2759"/>
<feature type="transmembrane region" description="Helical" evidence="6">
    <location>
        <begin position="219"/>
        <end position="242"/>
    </location>
</feature>
<feature type="transmembrane region" description="Helical" evidence="6">
    <location>
        <begin position="17"/>
        <end position="40"/>
    </location>
</feature>
<evidence type="ECO:0000256" key="2">
    <source>
        <dbReference type="ARBA" id="ARBA00022692"/>
    </source>
</evidence>
<evidence type="ECO:0000313" key="8">
    <source>
        <dbReference type="Proteomes" id="UP000019373"/>
    </source>
</evidence>
<dbReference type="Proteomes" id="UP000019373">
    <property type="component" value="Unassembled WGS sequence"/>
</dbReference>
<feature type="transmembrane region" description="Helical" evidence="6">
    <location>
        <begin position="186"/>
        <end position="207"/>
    </location>
</feature>
<dbReference type="HOGENOM" id="CLU_012923_4_2_1"/>
<dbReference type="OMA" id="AFAIAHW"/>
<dbReference type="Pfam" id="PF03619">
    <property type="entry name" value="Solute_trans_a"/>
    <property type="match status" value="1"/>
</dbReference>
<feature type="compositionally biased region" description="Low complexity" evidence="5">
    <location>
        <begin position="484"/>
        <end position="495"/>
    </location>
</feature>
<evidence type="ECO:0000256" key="4">
    <source>
        <dbReference type="ARBA" id="ARBA00023136"/>
    </source>
</evidence>
<dbReference type="RefSeq" id="XP_007804073.1">
    <property type="nucleotide sequence ID" value="XM_007805882.1"/>
</dbReference>
<feature type="compositionally biased region" description="Basic residues" evidence="5">
    <location>
        <begin position="467"/>
        <end position="483"/>
    </location>
</feature>
<evidence type="ECO:0000256" key="6">
    <source>
        <dbReference type="SAM" id="Phobius"/>
    </source>
</evidence>
<keyword evidence="4 6" id="KW-0472">Membrane</keyword>
<evidence type="ECO:0000256" key="3">
    <source>
        <dbReference type="ARBA" id="ARBA00022989"/>
    </source>
</evidence>
<feature type="compositionally biased region" description="Polar residues" evidence="5">
    <location>
        <begin position="446"/>
        <end position="458"/>
    </location>
</feature>
<dbReference type="eggNOG" id="KOG2641">
    <property type="taxonomic scope" value="Eukaryota"/>
</dbReference>
<keyword evidence="8" id="KW-1185">Reference proteome</keyword>
<dbReference type="SMART" id="SM01417">
    <property type="entry name" value="Solute_trans_a"/>
    <property type="match status" value="1"/>
</dbReference>
<organism evidence="7 8">
    <name type="scientific">Endocarpon pusillum (strain Z07020 / HMAS-L-300199)</name>
    <name type="common">Lichen-forming fungus</name>
    <dbReference type="NCBI Taxonomy" id="1263415"/>
    <lineage>
        <taxon>Eukaryota</taxon>
        <taxon>Fungi</taxon>
        <taxon>Dikarya</taxon>
        <taxon>Ascomycota</taxon>
        <taxon>Pezizomycotina</taxon>
        <taxon>Eurotiomycetes</taxon>
        <taxon>Chaetothyriomycetidae</taxon>
        <taxon>Verrucariales</taxon>
        <taxon>Verrucariaceae</taxon>
        <taxon>Endocarpon</taxon>
    </lineage>
</organism>
<reference evidence="8" key="1">
    <citation type="journal article" date="2014" name="BMC Genomics">
        <title>Genome characteristics reveal the impact of lichenization on lichen-forming fungus Endocarpon pusillum Hedwig (Verrucariales, Ascomycota).</title>
        <authorList>
            <person name="Wang Y.-Y."/>
            <person name="Liu B."/>
            <person name="Zhang X.-Y."/>
            <person name="Zhou Q.-M."/>
            <person name="Zhang T."/>
            <person name="Li H."/>
            <person name="Yu Y.-F."/>
            <person name="Zhang X.-L."/>
            <person name="Hao X.-Y."/>
            <person name="Wang M."/>
            <person name="Wang L."/>
            <person name="Wei J.-C."/>
        </authorList>
    </citation>
    <scope>NUCLEOTIDE SEQUENCE [LARGE SCALE GENOMIC DNA]</scope>
    <source>
        <strain evidence="8">Z07020 / HMAS-L-300199</strain>
    </source>
</reference>
<evidence type="ECO:0008006" key="9">
    <source>
        <dbReference type="Google" id="ProtNLM"/>
    </source>
</evidence>
<feature type="compositionally biased region" description="Basic and acidic residues" evidence="5">
    <location>
        <begin position="604"/>
        <end position="617"/>
    </location>
</feature>
<dbReference type="GO" id="GO:0016020">
    <property type="term" value="C:membrane"/>
    <property type="evidence" value="ECO:0007669"/>
    <property type="project" value="UniProtKB-SubCell"/>
</dbReference>
<gene>
    <name evidence="7" type="ORF">EPUS_06352</name>
</gene>
<dbReference type="EMBL" id="KE721344">
    <property type="protein sequence ID" value="ERF70311.1"/>
    <property type="molecule type" value="Genomic_DNA"/>
</dbReference>
<feature type="region of interest" description="Disordered" evidence="5">
    <location>
        <begin position="532"/>
        <end position="617"/>
    </location>
</feature>
<feature type="region of interest" description="Disordered" evidence="5">
    <location>
        <begin position="375"/>
        <end position="407"/>
    </location>
</feature>
<accession>U1GEZ6</accession>
<dbReference type="PANTHER" id="PTHR23423">
    <property type="entry name" value="ORGANIC SOLUTE TRANSPORTER-RELATED"/>
    <property type="match status" value="1"/>
</dbReference>